<reference evidence="2 3" key="1">
    <citation type="submission" date="2018-06" db="EMBL/GenBank/DDBJ databases">
        <title>Comparative genomics reveals the genomic features of Rhizophagus irregularis, R. cerebriforme, R. diaphanum and Gigaspora rosea, and their symbiotic lifestyle signature.</title>
        <authorList>
            <person name="Morin E."/>
            <person name="San Clemente H."/>
            <person name="Chen E.C.H."/>
            <person name="De La Providencia I."/>
            <person name="Hainaut M."/>
            <person name="Kuo A."/>
            <person name="Kohler A."/>
            <person name="Murat C."/>
            <person name="Tang N."/>
            <person name="Roy S."/>
            <person name="Loubradou J."/>
            <person name="Henrissat B."/>
            <person name="Grigoriev I.V."/>
            <person name="Corradi N."/>
            <person name="Roux C."/>
            <person name="Martin F.M."/>
        </authorList>
    </citation>
    <scope>NUCLEOTIDE SEQUENCE [LARGE SCALE GENOMIC DNA]</scope>
    <source>
        <strain evidence="2 3">DAOM 227022</strain>
    </source>
</reference>
<name>A0A397S587_9GLOM</name>
<sequence length="277" mass="31676">MKEVSENTKINRNVLYLVRGLVSDFYEEMLDHQTKKLEEAYEQNQRDSILIDTLKANLAVAKKMISTLFDKSNRTNNSAEQEPIVIEDNDITILSTRKGSISTIAINDTEERITIANAESSYVMPNNDQQPNQEGDNMEIESPSLTKEVRNPDTSSKTKKLKKKDFTSHIITGHTVLPKLKENIHDIILYDIPGNWNAEKVTEEINKNLGSLLKATLMKQGKYYCVQAQVVLRTRILAELEAQRWQVILGGQMVRWFPGDWILSTVSPLYSEPRYSE</sequence>
<proteinExistence type="predicted"/>
<dbReference type="EMBL" id="QKYT01001109">
    <property type="protein sequence ID" value="RIA79886.1"/>
    <property type="molecule type" value="Genomic_DNA"/>
</dbReference>
<accession>A0A397S587</accession>
<comment type="caution">
    <text evidence="2">The sequence shown here is derived from an EMBL/GenBank/DDBJ whole genome shotgun (WGS) entry which is preliminary data.</text>
</comment>
<keyword evidence="3" id="KW-1185">Reference proteome</keyword>
<evidence type="ECO:0000313" key="2">
    <source>
        <dbReference type="EMBL" id="RIA79886.1"/>
    </source>
</evidence>
<dbReference type="AlphaFoldDB" id="A0A397S587"/>
<evidence type="ECO:0000256" key="1">
    <source>
        <dbReference type="SAM" id="MobiDB-lite"/>
    </source>
</evidence>
<feature type="region of interest" description="Disordered" evidence="1">
    <location>
        <begin position="118"/>
        <end position="161"/>
    </location>
</feature>
<evidence type="ECO:0000313" key="3">
    <source>
        <dbReference type="Proteomes" id="UP000265703"/>
    </source>
</evidence>
<protein>
    <submittedName>
        <fullName evidence="2">Uncharacterized protein</fullName>
    </submittedName>
</protein>
<feature type="compositionally biased region" description="Polar residues" evidence="1">
    <location>
        <begin position="118"/>
        <end position="135"/>
    </location>
</feature>
<dbReference type="OrthoDB" id="10653146at2759"/>
<organism evidence="2 3">
    <name type="scientific">Glomus cerebriforme</name>
    <dbReference type="NCBI Taxonomy" id="658196"/>
    <lineage>
        <taxon>Eukaryota</taxon>
        <taxon>Fungi</taxon>
        <taxon>Fungi incertae sedis</taxon>
        <taxon>Mucoromycota</taxon>
        <taxon>Glomeromycotina</taxon>
        <taxon>Glomeromycetes</taxon>
        <taxon>Glomerales</taxon>
        <taxon>Glomeraceae</taxon>
        <taxon>Glomus</taxon>
    </lineage>
</organism>
<dbReference type="Proteomes" id="UP000265703">
    <property type="component" value="Unassembled WGS sequence"/>
</dbReference>
<gene>
    <name evidence="2" type="ORF">C1645_839711</name>
</gene>